<comment type="caution">
    <text evidence="4">The sequence shown here is derived from an EMBL/GenBank/DDBJ whole genome shotgun (WGS) entry which is preliminary data.</text>
</comment>
<gene>
    <name evidence="4" type="ORF">ACFQGB_02370</name>
</gene>
<dbReference type="Gene3D" id="3.40.50.300">
    <property type="entry name" value="P-loop containing nucleotide triphosphate hydrolases"/>
    <property type="match status" value="1"/>
</dbReference>
<evidence type="ECO:0000313" key="5">
    <source>
        <dbReference type="Proteomes" id="UP001596395"/>
    </source>
</evidence>
<evidence type="ECO:0000256" key="2">
    <source>
        <dbReference type="SAM" id="MobiDB-lite"/>
    </source>
</evidence>
<reference evidence="4 5" key="1">
    <citation type="journal article" date="2019" name="Int. J. Syst. Evol. Microbiol.">
        <title>The Global Catalogue of Microorganisms (GCM) 10K type strain sequencing project: providing services to taxonomists for standard genome sequencing and annotation.</title>
        <authorList>
            <consortium name="The Broad Institute Genomics Platform"/>
            <consortium name="The Broad Institute Genome Sequencing Center for Infectious Disease"/>
            <person name="Wu L."/>
            <person name="Ma J."/>
        </authorList>
    </citation>
    <scope>NUCLEOTIDE SEQUENCE [LARGE SCALE GENOMIC DNA]</scope>
    <source>
        <strain evidence="4 5">GX26</strain>
    </source>
</reference>
<dbReference type="Pfam" id="PF00437">
    <property type="entry name" value="T2SSE"/>
    <property type="match status" value="1"/>
</dbReference>
<dbReference type="PANTHER" id="PTHR30486">
    <property type="entry name" value="TWITCHING MOTILITY PROTEIN PILT"/>
    <property type="match status" value="1"/>
</dbReference>
<feature type="region of interest" description="Disordered" evidence="2">
    <location>
        <begin position="603"/>
        <end position="622"/>
    </location>
</feature>
<dbReference type="InterPro" id="IPR001482">
    <property type="entry name" value="T2SS/T4SS_dom"/>
</dbReference>
<evidence type="ECO:0000256" key="1">
    <source>
        <dbReference type="ARBA" id="ARBA00006611"/>
    </source>
</evidence>
<name>A0ABD5VDR3_9EURY</name>
<organism evidence="4 5">
    <name type="scientific">Halorubellus litoreus</name>
    <dbReference type="NCBI Taxonomy" id="755308"/>
    <lineage>
        <taxon>Archaea</taxon>
        <taxon>Methanobacteriati</taxon>
        <taxon>Methanobacteriota</taxon>
        <taxon>Stenosarchaea group</taxon>
        <taxon>Halobacteria</taxon>
        <taxon>Halobacteriales</taxon>
        <taxon>Halorubellaceae</taxon>
        <taxon>Halorubellus</taxon>
    </lineage>
</organism>
<keyword evidence="5" id="KW-1185">Reference proteome</keyword>
<evidence type="ECO:0000313" key="4">
    <source>
        <dbReference type="EMBL" id="MFC6951699.1"/>
    </source>
</evidence>
<protein>
    <submittedName>
        <fullName evidence="4">ATPase, T2SS/T4P/T4SS family</fullName>
    </submittedName>
</protein>
<dbReference type="InterPro" id="IPR027417">
    <property type="entry name" value="P-loop_NTPase"/>
</dbReference>
<sequence length="622" mass="64633">MFERGGDCGCTTTVEGDALRVDASECDADGDLTTAPGCRATVVDACRDRAVESIAVRARGFERRYGDGACALFAAAGAFAARVAGRDDPLASTARRDPLAAARQARARSPPVSAWAAESGLLVAAEGLGATDGLGAYDAMVVREGPTVAPARVRLDAPEAWSVVEQRSLSTGATATRYRDDRGRPHYHVRPPWATLDRSGRETFRRAYERLAAGDVGASERAPRRAAAAVVDGDPDDVVVDALRRQTTGHGVLEDAFADPAVTDVYAPSADEGPALHVGLRDADSVPTNARVTVDGASAFASGVRAESGRAFSRASPTVDAATSIGGTPVRVAGVREPVAEGVGFAFRRGDADAFTLPELVANGTVPSDAAALLSLAARRAAASLVAGARGAGKTTLLGALCFEFAPTTRSVFVEDTPELPVDALRADDRDVQSLRTSERGDGLDAAAALRTALRLGEGALVVGEVRGEEARVLYEAMRVGASSDAVLGTIHGDGAREIRERVVEDLGVSASSFAVTDCVVTCRRVAVDGRAERRVARIEEVVGDGASASFEPLFALDDDGDLAPTGRIEAGESELVASLAAATESYEDVREALADREAVLARRARSGAHGPSAWTTTRRSP</sequence>
<accession>A0ABD5VDR3</accession>
<dbReference type="Gene3D" id="3.30.450.380">
    <property type="match status" value="1"/>
</dbReference>
<feature type="domain" description="Bacterial type II secretion system protein E" evidence="3">
    <location>
        <begin position="331"/>
        <end position="525"/>
    </location>
</feature>
<dbReference type="AlphaFoldDB" id="A0ABD5VDR3"/>
<proteinExistence type="inferred from homology"/>
<comment type="similarity">
    <text evidence="1">Belongs to the GSP E family.</text>
</comment>
<dbReference type="Proteomes" id="UP001596395">
    <property type="component" value="Unassembled WGS sequence"/>
</dbReference>
<evidence type="ECO:0000259" key="3">
    <source>
        <dbReference type="Pfam" id="PF00437"/>
    </source>
</evidence>
<dbReference type="SUPFAM" id="SSF52540">
    <property type="entry name" value="P-loop containing nucleoside triphosphate hydrolases"/>
    <property type="match status" value="1"/>
</dbReference>
<dbReference type="PANTHER" id="PTHR30486:SF6">
    <property type="entry name" value="TYPE IV PILUS RETRACTATION ATPASE PILT"/>
    <property type="match status" value="1"/>
</dbReference>
<dbReference type="EMBL" id="JBHSXN010000001">
    <property type="protein sequence ID" value="MFC6951699.1"/>
    <property type="molecule type" value="Genomic_DNA"/>
</dbReference>
<dbReference type="InterPro" id="IPR050921">
    <property type="entry name" value="T4SS_GSP_E_ATPase"/>
</dbReference>
<dbReference type="RefSeq" id="WP_336348717.1">
    <property type="nucleotide sequence ID" value="NZ_JAZAQL010000001.1"/>
</dbReference>